<dbReference type="Gene3D" id="1.10.238.10">
    <property type="entry name" value="EF-hand"/>
    <property type="match status" value="2"/>
</dbReference>
<dbReference type="PROSITE" id="PS00107">
    <property type="entry name" value="PROTEIN_KINASE_ATP"/>
    <property type="match status" value="1"/>
</dbReference>
<dbReference type="Proteomes" id="UP001206925">
    <property type="component" value="Unassembled WGS sequence"/>
</dbReference>
<accession>A0AAD5CQA1</accession>
<dbReference type="GO" id="GO:0005509">
    <property type="term" value="F:calcium ion binding"/>
    <property type="evidence" value="ECO:0007669"/>
    <property type="project" value="InterPro"/>
</dbReference>
<evidence type="ECO:0000256" key="6">
    <source>
        <dbReference type="ARBA" id="ARBA00022840"/>
    </source>
</evidence>
<evidence type="ECO:0000256" key="1">
    <source>
        <dbReference type="ARBA" id="ARBA00022527"/>
    </source>
</evidence>
<dbReference type="GO" id="GO:0009506">
    <property type="term" value="C:plasmodesma"/>
    <property type="evidence" value="ECO:0007669"/>
    <property type="project" value="TreeGrafter"/>
</dbReference>
<keyword evidence="1" id="KW-0723">Serine/threonine-protein kinase</keyword>
<dbReference type="GO" id="GO:0004674">
    <property type="term" value="F:protein serine/threonine kinase activity"/>
    <property type="evidence" value="ECO:0007669"/>
    <property type="project" value="UniProtKB-KW"/>
</dbReference>
<evidence type="ECO:0000313" key="11">
    <source>
        <dbReference type="Proteomes" id="UP001206925"/>
    </source>
</evidence>
<keyword evidence="11" id="KW-1185">Reference proteome</keyword>
<feature type="binding site" evidence="7">
    <location>
        <position position="53"/>
    </location>
    <ligand>
        <name>ATP</name>
        <dbReference type="ChEBI" id="CHEBI:30616"/>
    </ligand>
</feature>
<protein>
    <recommendedName>
        <fullName evidence="12">Serine/threonine/dual specificity protein kinase, catalytic domain-containing protein</fullName>
    </recommendedName>
</protein>
<dbReference type="Gene3D" id="3.30.200.20">
    <property type="entry name" value="Phosphorylase Kinase, domain 1"/>
    <property type="match status" value="1"/>
</dbReference>
<reference evidence="10" key="1">
    <citation type="submission" date="2022-06" db="EMBL/GenBank/DDBJ databases">
        <title>Uncovering the hologenomic basis of an extraordinary plant invasion.</title>
        <authorList>
            <person name="Bieker V.C."/>
            <person name="Martin M.D."/>
            <person name="Gilbert T."/>
            <person name="Hodgins K."/>
            <person name="Battlay P."/>
            <person name="Petersen B."/>
            <person name="Wilson J."/>
        </authorList>
    </citation>
    <scope>NUCLEOTIDE SEQUENCE</scope>
    <source>
        <strain evidence="10">AA19_3_7</strain>
        <tissue evidence="10">Leaf</tissue>
    </source>
</reference>
<dbReference type="FunFam" id="3.30.200.20:FF:000039">
    <property type="entry name" value="receptor-like protein kinase FERONIA"/>
    <property type="match status" value="1"/>
</dbReference>
<dbReference type="PROSITE" id="PS00018">
    <property type="entry name" value="EF_HAND_1"/>
    <property type="match status" value="3"/>
</dbReference>
<dbReference type="InterPro" id="IPR001245">
    <property type="entry name" value="Ser-Thr/Tyr_kinase_cat_dom"/>
</dbReference>
<organism evidence="10 11">
    <name type="scientific">Ambrosia artemisiifolia</name>
    <name type="common">Common ragweed</name>
    <dbReference type="NCBI Taxonomy" id="4212"/>
    <lineage>
        <taxon>Eukaryota</taxon>
        <taxon>Viridiplantae</taxon>
        <taxon>Streptophyta</taxon>
        <taxon>Embryophyta</taxon>
        <taxon>Tracheophyta</taxon>
        <taxon>Spermatophyta</taxon>
        <taxon>Magnoliopsida</taxon>
        <taxon>eudicotyledons</taxon>
        <taxon>Gunneridae</taxon>
        <taxon>Pentapetalae</taxon>
        <taxon>asterids</taxon>
        <taxon>campanulids</taxon>
        <taxon>Asterales</taxon>
        <taxon>Asteraceae</taxon>
        <taxon>Asteroideae</taxon>
        <taxon>Heliantheae alliance</taxon>
        <taxon>Heliantheae</taxon>
        <taxon>Ambrosia</taxon>
    </lineage>
</organism>
<dbReference type="PROSITE" id="PS50222">
    <property type="entry name" value="EF_HAND_2"/>
    <property type="match status" value="3"/>
</dbReference>
<evidence type="ECO:0000313" key="10">
    <source>
        <dbReference type="EMBL" id="KAI7746283.1"/>
    </source>
</evidence>
<proteinExistence type="predicted"/>
<keyword evidence="3 7" id="KW-0547">Nucleotide-binding</keyword>
<evidence type="ECO:0000256" key="2">
    <source>
        <dbReference type="ARBA" id="ARBA00022679"/>
    </source>
</evidence>
<dbReference type="InterPro" id="IPR018247">
    <property type="entry name" value="EF_Hand_1_Ca_BS"/>
</dbReference>
<dbReference type="FunFam" id="1.10.238.10:FF:000158">
    <property type="entry name" value="Calcium-dependent protein kinase 28"/>
    <property type="match status" value="1"/>
</dbReference>
<feature type="domain" description="EF-hand" evidence="9">
    <location>
        <begin position="455"/>
        <end position="484"/>
    </location>
</feature>
<dbReference type="SMART" id="SM00054">
    <property type="entry name" value="EFh"/>
    <property type="match status" value="4"/>
</dbReference>
<dbReference type="InterPro" id="IPR045272">
    <property type="entry name" value="ANXUR1/2-like"/>
</dbReference>
<dbReference type="PANTHER" id="PTHR27003">
    <property type="entry name" value="OS07G0166700 PROTEIN"/>
    <property type="match status" value="1"/>
</dbReference>
<dbReference type="PROSITE" id="PS00108">
    <property type="entry name" value="PROTEIN_KINASE_ST"/>
    <property type="match status" value="1"/>
</dbReference>
<keyword evidence="5" id="KW-0106">Calcium</keyword>
<dbReference type="CDD" id="cd00051">
    <property type="entry name" value="EFh"/>
    <property type="match status" value="1"/>
</dbReference>
<dbReference type="SUPFAM" id="SSF47473">
    <property type="entry name" value="EF-hand"/>
    <property type="match status" value="1"/>
</dbReference>
<dbReference type="EMBL" id="JAMZMK010007012">
    <property type="protein sequence ID" value="KAI7746283.1"/>
    <property type="molecule type" value="Genomic_DNA"/>
</dbReference>
<comment type="caution">
    <text evidence="10">The sequence shown here is derived from an EMBL/GenBank/DDBJ whole genome shotgun (WGS) entry which is preliminary data.</text>
</comment>
<evidence type="ECO:0000259" key="8">
    <source>
        <dbReference type="PROSITE" id="PS50011"/>
    </source>
</evidence>
<dbReference type="GO" id="GO:0004714">
    <property type="term" value="F:transmembrane receptor protein tyrosine kinase activity"/>
    <property type="evidence" value="ECO:0007669"/>
    <property type="project" value="InterPro"/>
</dbReference>
<dbReference type="AlphaFoldDB" id="A0AAD5CQA1"/>
<dbReference type="InterPro" id="IPR000719">
    <property type="entry name" value="Prot_kinase_dom"/>
</dbReference>
<dbReference type="InterPro" id="IPR011009">
    <property type="entry name" value="Kinase-like_dom_sf"/>
</dbReference>
<feature type="domain" description="Protein kinase" evidence="8">
    <location>
        <begin position="22"/>
        <end position="302"/>
    </location>
</feature>
<dbReference type="GO" id="GO:0005524">
    <property type="term" value="F:ATP binding"/>
    <property type="evidence" value="ECO:0007669"/>
    <property type="project" value="UniProtKB-UniRule"/>
</dbReference>
<evidence type="ECO:0000256" key="5">
    <source>
        <dbReference type="ARBA" id="ARBA00022837"/>
    </source>
</evidence>
<feature type="domain" description="EF-hand" evidence="9">
    <location>
        <begin position="407"/>
        <end position="442"/>
    </location>
</feature>
<evidence type="ECO:0008006" key="12">
    <source>
        <dbReference type="Google" id="ProtNLM"/>
    </source>
</evidence>
<feature type="domain" description="EF-hand" evidence="9">
    <location>
        <begin position="374"/>
        <end position="405"/>
    </location>
</feature>
<dbReference type="InterPro" id="IPR011992">
    <property type="entry name" value="EF-hand-dom_pair"/>
</dbReference>
<dbReference type="PANTHER" id="PTHR27003:SF361">
    <property type="entry name" value="PROTEIN KINASE DOMAIN-CONTAINING PROTEIN"/>
    <property type="match status" value="1"/>
</dbReference>
<keyword evidence="4" id="KW-0418">Kinase</keyword>
<dbReference type="Gene3D" id="1.10.510.10">
    <property type="entry name" value="Transferase(Phosphotransferase) domain 1"/>
    <property type="match status" value="1"/>
</dbReference>
<gene>
    <name evidence="10" type="ORF">M8C21_017607</name>
</gene>
<dbReference type="Pfam" id="PF13499">
    <property type="entry name" value="EF-hand_7"/>
    <property type="match status" value="2"/>
</dbReference>
<keyword evidence="2" id="KW-0808">Transferase</keyword>
<evidence type="ECO:0000256" key="7">
    <source>
        <dbReference type="PROSITE-ProRule" id="PRU10141"/>
    </source>
</evidence>
<sequence>MSALKESQHLKIPLKDIEIATNNFQHCIGIGGYGNVYKGELLIHGKSTIVAVKRLNEQFGQGLKEFLTEIQLLSGQNHPNLISLLGYCDEGKEKIIVYEYAANGSLDQYLRRGSNVPALTWMERLIICVDAARGLNHLHHEVGKHQTIIHRDIKSSNILIDNNWVAKISDLGLSKLGLSGLNRSAVISRVCGTPGYCEPEYFSTGIVTKESDVYSFGIVLFEVLCGKLCCTVDHDGFQLSATVVKDYYKKKKVSEIVDPILKEQMSSELIRDFSKIAYRCLHEDRDQRPPMTLVVKKLERLLAIQDVLLKAAESTLSDVIKPAHPLVREGGNASEIPLDISVLSNMRDFVKYNRLKQFALRALASTLDEDELWHLKDQFYAIDVDKNGAISLEEMRDAFAKDLPWKLKETRVLEILKAIDSNADGLVDFTDFVAATLNVYQLEGQDSERWQILSQAAFEKFDVDRDGYITPEDIRMHTGLKGSIDLLLKEADIDKDCKISLSDFCRLLGT</sequence>
<dbReference type="SUPFAM" id="SSF56112">
    <property type="entry name" value="Protein kinase-like (PK-like)"/>
    <property type="match status" value="1"/>
</dbReference>
<evidence type="ECO:0000256" key="4">
    <source>
        <dbReference type="ARBA" id="ARBA00022777"/>
    </source>
</evidence>
<name>A0AAD5CQA1_AMBAR</name>
<dbReference type="GO" id="GO:0005886">
    <property type="term" value="C:plasma membrane"/>
    <property type="evidence" value="ECO:0007669"/>
    <property type="project" value="TreeGrafter"/>
</dbReference>
<dbReference type="InterPro" id="IPR017441">
    <property type="entry name" value="Protein_kinase_ATP_BS"/>
</dbReference>
<dbReference type="InterPro" id="IPR002048">
    <property type="entry name" value="EF_hand_dom"/>
</dbReference>
<dbReference type="SMART" id="SM00220">
    <property type="entry name" value="S_TKc"/>
    <property type="match status" value="1"/>
</dbReference>
<evidence type="ECO:0000259" key="9">
    <source>
        <dbReference type="PROSITE" id="PS50222"/>
    </source>
</evidence>
<dbReference type="PROSITE" id="PS50011">
    <property type="entry name" value="PROTEIN_KINASE_DOM"/>
    <property type="match status" value="1"/>
</dbReference>
<evidence type="ECO:0000256" key="3">
    <source>
        <dbReference type="ARBA" id="ARBA00022741"/>
    </source>
</evidence>
<dbReference type="InterPro" id="IPR008271">
    <property type="entry name" value="Ser/Thr_kinase_AS"/>
</dbReference>
<keyword evidence="6 7" id="KW-0067">ATP-binding</keyword>
<dbReference type="Pfam" id="PF07714">
    <property type="entry name" value="PK_Tyr_Ser-Thr"/>
    <property type="match status" value="1"/>
</dbReference>